<feature type="domain" description="BIG2" evidence="1">
    <location>
        <begin position="2"/>
        <end position="35"/>
    </location>
</feature>
<dbReference type="InterPro" id="IPR008964">
    <property type="entry name" value="Invasin/intimin_cell_adhesion"/>
</dbReference>
<dbReference type="PATRIC" id="fig|1538.10.peg.2483"/>
<gene>
    <name evidence="2" type="ORF">WY13_02589</name>
</gene>
<proteinExistence type="predicted"/>
<evidence type="ECO:0000313" key="2">
    <source>
        <dbReference type="EMBL" id="OAA84690.1"/>
    </source>
</evidence>
<dbReference type="InterPro" id="IPR003343">
    <property type="entry name" value="Big_2"/>
</dbReference>
<organism evidence="2 3">
    <name type="scientific">Clostridium ljungdahlii</name>
    <dbReference type="NCBI Taxonomy" id="1538"/>
    <lineage>
        <taxon>Bacteria</taxon>
        <taxon>Bacillati</taxon>
        <taxon>Bacillota</taxon>
        <taxon>Clostridia</taxon>
        <taxon>Eubacteriales</taxon>
        <taxon>Clostridiaceae</taxon>
        <taxon>Clostridium</taxon>
    </lineage>
</organism>
<dbReference type="Gene3D" id="2.60.40.1080">
    <property type="match status" value="1"/>
</dbReference>
<protein>
    <submittedName>
        <fullName evidence="2">Bacterial Ig-like domain (Group 2)</fullName>
    </submittedName>
</protein>
<evidence type="ECO:0000313" key="3">
    <source>
        <dbReference type="Proteomes" id="UP000077407"/>
    </source>
</evidence>
<dbReference type="SUPFAM" id="SSF49373">
    <property type="entry name" value="Invasin/intimin cell-adhesion fragments"/>
    <property type="match status" value="1"/>
</dbReference>
<reference evidence="2 3" key="1">
    <citation type="journal article" date="2015" name="Biotechnol. Bioeng.">
        <title>Genome sequence and phenotypic characterization of Caulobacter segnis.</title>
        <authorList>
            <person name="Patel S."/>
            <person name="Fletcher B."/>
            <person name="Scott D.C."/>
            <person name="Ely B."/>
        </authorList>
    </citation>
    <scope>NUCLEOTIDE SEQUENCE [LARGE SCALE GENOMIC DNA]</scope>
    <source>
        <strain evidence="2 3">ERI-2</strain>
    </source>
</reference>
<dbReference type="AlphaFoldDB" id="A0A168MHC1"/>
<accession>A0A168MHC1</accession>
<dbReference type="EMBL" id="LITT01000035">
    <property type="protein sequence ID" value="OAA84690.1"/>
    <property type="molecule type" value="Genomic_DNA"/>
</dbReference>
<name>A0A168MHC1_9CLOT</name>
<evidence type="ECO:0000259" key="1">
    <source>
        <dbReference type="Pfam" id="PF02368"/>
    </source>
</evidence>
<dbReference type="Proteomes" id="UP000077407">
    <property type="component" value="Unassembled WGS sequence"/>
</dbReference>
<comment type="caution">
    <text evidence="2">The sequence shown here is derived from an EMBL/GenBank/DDBJ whole genome shotgun (WGS) entry which is preliminary data.</text>
</comment>
<dbReference type="Pfam" id="PF02368">
    <property type="entry name" value="Big_2"/>
    <property type="match status" value="1"/>
</dbReference>
<sequence length="62" mass="6850">MEYSVSDSSIATVKEDGTITGMKAGKATMICNIKDTNVIVSVEIKIMAVSHYTDKLYRIHLQ</sequence>